<evidence type="ECO:0000313" key="1">
    <source>
        <dbReference type="EMBL" id="QQO97035.1"/>
    </source>
</evidence>
<proteinExistence type="predicted"/>
<evidence type="ECO:0000313" key="2">
    <source>
        <dbReference type="Proteomes" id="UP000693689"/>
    </source>
</evidence>
<accession>A0A8E4XZM0</accession>
<reference evidence="1 2" key="1">
    <citation type="submission" date="2020-07" db="EMBL/GenBank/DDBJ databases">
        <title>Highly diverse flavobacterial phages as mortality factor during North Sea spring blooms.</title>
        <authorList>
            <person name="Bartlau N."/>
            <person name="Wichels A."/>
            <person name="Krohne G."/>
            <person name="Adriaenssens E.M."/>
            <person name="Heins A."/>
            <person name="Fuchs B.M."/>
            <person name="Amann R."/>
            <person name="Moraru C."/>
        </authorList>
    </citation>
    <scope>NUCLEOTIDE SEQUENCE [LARGE SCALE GENOMIC DNA]</scope>
</reference>
<gene>
    <name evidence="1" type="ORF">Nekkels1_34</name>
</gene>
<name>A0A8E4XZM0_9CAUD</name>
<dbReference type="Proteomes" id="UP000693689">
    <property type="component" value="Segment"/>
</dbReference>
<sequence>MKNNLKSYVKWISNHYETKKKRECYYLDMAKIIGFEDVNKNRLELDKFSLNDLEVVKESLLYGNDLAETILLFKWIEKKYK</sequence>
<dbReference type="EMBL" id="MT732443">
    <property type="protein sequence ID" value="QQO97035.1"/>
    <property type="molecule type" value="Genomic_DNA"/>
</dbReference>
<protein>
    <submittedName>
        <fullName evidence="1">Uncharacterized protein</fullName>
    </submittedName>
</protein>
<keyword evidence="2" id="KW-1185">Reference proteome</keyword>
<organism evidence="1 2">
    <name type="scientific">Cellulophaga phage Nekkels_1</name>
    <dbReference type="NCBI Taxonomy" id="2745692"/>
    <lineage>
        <taxon>Viruses</taxon>
        <taxon>Duplodnaviria</taxon>
        <taxon>Heunggongvirae</taxon>
        <taxon>Uroviricota</taxon>
        <taxon>Caudoviricetes</taxon>
        <taxon>Assiduviridae</taxon>
        <taxon>Nekkelsvirus</taxon>
        <taxon>Nekkelsvirus Nekkels</taxon>
    </lineage>
</organism>